<dbReference type="Pfam" id="PF25601">
    <property type="entry name" value="AAA_lid_14"/>
    <property type="match status" value="1"/>
</dbReference>
<keyword evidence="5" id="KW-0597">Phosphoprotein</keyword>
<proteinExistence type="predicted"/>
<name>A0A1I2CV56_9BACT</name>
<dbReference type="PANTHER" id="PTHR32071">
    <property type="entry name" value="TRANSCRIPTIONAL REGULATORY PROTEIN"/>
    <property type="match status" value="1"/>
</dbReference>
<dbReference type="InterPro" id="IPR027417">
    <property type="entry name" value="P-loop_NTPase"/>
</dbReference>
<dbReference type="Pfam" id="PF00158">
    <property type="entry name" value="Sigma54_activat"/>
    <property type="match status" value="1"/>
</dbReference>
<dbReference type="PROSITE" id="PS00688">
    <property type="entry name" value="SIGMA54_INTERACT_3"/>
    <property type="match status" value="1"/>
</dbReference>
<gene>
    <name evidence="9" type="ORF">SAMN02745121_05247</name>
</gene>
<dbReference type="SUPFAM" id="SSF52172">
    <property type="entry name" value="CheY-like"/>
    <property type="match status" value="1"/>
</dbReference>
<dbReference type="GO" id="GO:0005524">
    <property type="term" value="F:ATP binding"/>
    <property type="evidence" value="ECO:0007669"/>
    <property type="project" value="UniProtKB-KW"/>
</dbReference>
<reference evidence="10" key="1">
    <citation type="submission" date="2016-10" db="EMBL/GenBank/DDBJ databases">
        <authorList>
            <person name="Varghese N."/>
            <person name="Submissions S."/>
        </authorList>
    </citation>
    <scope>NUCLEOTIDE SEQUENCE [LARGE SCALE GENOMIC DNA]</scope>
    <source>
        <strain evidence="10">ATCC 25963</strain>
    </source>
</reference>
<dbReference type="Gene3D" id="1.10.10.60">
    <property type="entry name" value="Homeodomain-like"/>
    <property type="match status" value="1"/>
</dbReference>
<dbReference type="Gene3D" id="1.10.8.60">
    <property type="match status" value="1"/>
</dbReference>
<evidence type="ECO:0000313" key="9">
    <source>
        <dbReference type="EMBL" id="SFE71610.1"/>
    </source>
</evidence>
<dbReference type="RefSeq" id="WP_100793199.1">
    <property type="nucleotide sequence ID" value="NZ_FOMX01000018.1"/>
</dbReference>
<sequence>MTSEPKVLRPHVLLVDDEPEWGDALGEQLGRRGFKVHVARDAAAALALLESQEIDALVTDLRLERGDGVSLMVQAQELVPQLPTIVMTAYGAIDTAVEAIRRGAFHYLTKPFGVDELVLFLRRALDDRRLRRETGELRRRLNDAAPQGLVGRSTAMRAVFEVMARIADADVPVLLTGETGTGKTTIAAALHARSQRASAPFVAVNCAAIPEQLLESELFGHTRGAFTGATQASPGLFAEADHGTLFLDEIGELQPALQAKLLHVIERGVIRPLGGTRERRVNTRILAATNLDLAAAVRAGEFREDLYYRLALVVLEIPPLRDRREDIPLLVEQCLESARRRHPTAAPRRIGDEVMAAFLAYRWPGNVRELAHLIERLVLLSRNEVIAPSDLPRGFGSEGPDAAESGPGPFGDTVLPLREIQRRYARWAVAQNGGVKAHAARALGVDIKTLMKLLSE</sequence>
<keyword evidence="1" id="KW-0547">Nucleotide-binding</keyword>
<dbReference type="PANTHER" id="PTHR32071:SF14">
    <property type="entry name" value="TRANSCRIPTIONAL REGULATORY PROTEIN RTCR"/>
    <property type="match status" value="1"/>
</dbReference>
<dbReference type="SMART" id="SM00382">
    <property type="entry name" value="AAA"/>
    <property type="match status" value="1"/>
</dbReference>
<dbReference type="InterPro" id="IPR058031">
    <property type="entry name" value="AAA_lid_NorR"/>
</dbReference>
<organism evidence="9 10">
    <name type="scientific">Nannocystis exedens</name>
    <dbReference type="NCBI Taxonomy" id="54"/>
    <lineage>
        <taxon>Bacteria</taxon>
        <taxon>Pseudomonadati</taxon>
        <taxon>Myxococcota</taxon>
        <taxon>Polyangia</taxon>
        <taxon>Nannocystales</taxon>
        <taxon>Nannocystaceae</taxon>
        <taxon>Nannocystis</taxon>
    </lineage>
</organism>
<dbReference type="Pfam" id="PF00072">
    <property type="entry name" value="Response_reg"/>
    <property type="match status" value="1"/>
</dbReference>
<dbReference type="PROSITE" id="PS50110">
    <property type="entry name" value="RESPONSE_REGULATORY"/>
    <property type="match status" value="1"/>
</dbReference>
<evidence type="ECO:0000259" key="8">
    <source>
        <dbReference type="PROSITE" id="PS50110"/>
    </source>
</evidence>
<dbReference type="Proteomes" id="UP000199400">
    <property type="component" value="Unassembled WGS sequence"/>
</dbReference>
<dbReference type="InterPro" id="IPR025662">
    <property type="entry name" value="Sigma_54_int_dom_ATP-bd_1"/>
</dbReference>
<dbReference type="CDD" id="cd00009">
    <property type="entry name" value="AAA"/>
    <property type="match status" value="1"/>
</dbReference>
<keyword evidence="10" id="KW-1185">Reference proteome</keyword>
<evidence type="ECO:0000256" key="3">
    <source>
        <dbReference type="ARBA" id="ARBA00023015"/>
    </source>
</evidence>
<dbReference type="SMART" id="SM00448">
    <property type="entry name" value="REC"/>
    <property type="match status" value="1"/>
</dbReference>
<keyword evidence="4" id="KW-0804">Transcription</keyword>
<dbReference type="Gene3D" id="3.40.50.2300">
    <property type="match status" value="1"/>
</dbReference>
<evidence type="ECO:0000259" key="7">
    <source>
        <dbReference type="PROSITE" id="PS50045"/>
    </source>
</evidence>
<dbReference type="SUPFAM" id="SSF52540">
    <property type="entry name" value="P-loop containing nucleoside triphosphate hydrolases"/>
    <property type="match status" value="1"/>
</dbReference>
<dbReference type="GO" id="GO:0006355">
    <property type="term" value="P:regulation of DNA-templated transcription"/>
    <property type="evidence" value="ECO:0007669"/>
    <property type="project" value="InterPro"/>
</dbReference>
<evidence type="ECO:0000256" key="4">
    <source>
        <dbReference type="ARBA" id="ARBA00023163"/>
    </source>
</evidence>
<dbReference type="InterPro" id="IPR011006">
    <property type="entry name" value="CheY-like_superfamily"/>
</dbReference>
<dbReference type="SUPFAM" id="SSF46689">
    <property type="entry name" value="Homeodomain-like"/>
    <property type="match status" value="1"/>
</dbReference>
<protein>
    <submittedName>
        <fullName evidence="9">DNA-binding transcriptional response regulator, NtrC family, contains REC, AAA-type ATPase, and a Fis-type DNA-binding domains</fullName>
    </submittedName>
</protein>
<dbReference type="PROSITE" id="PS00675">
    <property type="entry name" value="SIGMA54_INTERACT_1"/>
    <property type="match status" value="1"/>
</dbReference>
<evidence type="ECO:0000313" key="10">
    <source>
        <dbReference type="Proteomes" id="UP000199400"/>
    </source>
</evidence>
<dbReference type="InterPro" id="IPR003593">
    <property type="entry name" value="AAA+_ATPase"/>
</dbReference>
<keyword evidence="2" id="KW-0067">ATP-binding</keyword>
<keyword evidence="3" id="KW-0805">Transcription regulation</keyword>
<dbReference type="InterPro" id="IPR009057">
    <property type="entry name" value="Homeodomain-like_sf"/>
</dbReference>
<feature type="modified residue" description="4-aspartylphosphate" evidence="5">
    <location>
        <position position="60"/>
    </location>
</feature>
<feature type="domain" description="Sigma-54 factor interaction" evidence="7">
    <location>
        <begin position="149"/>
        <end position="379"/>
    </location>
</feature>
<evidence type="ECO:0000256" key="5">
    <source>
        <dbReference type="PROSITE-ProRule" id="PRU00169"/>
    </source>
</evidence>
<feature type="region of interest" description="Disordered" evidence="6">
    <location>
        <begin position="391"/>
        <end position="410"/>
    </location>
</feature>
<evidence type="ECO:0000256" key="6">
    <source>
        <dbReference type="SAM" id="MobiDB-lite"/>
    </source>
</evidence>
<evidence type="ECO:0000256" key="1">
    <source>
        <dbReference type="ARBA" id="ARBA00022741"/>
    </source>
</evidence>
<evidence type="ECO:0000256" key="2">
    <source>
        <dbReference type="ARBA" id="ARBA00022840"/>
    </source>
</evidence>
<dbReference type="GO" id="GO:0000160">
    <property type="term" value="P:phosphorelay signal transduction system"/>
    <property type="evidence" value="ECO:0007669"/>
    <property type="project" value="InterPro"/>
</dbReference>
<dbReference type="InterPro" id="IPR001789">
    <property type="entry name" value="Sig_transdc_resp-reg_receiver"/>
</dbReference>
<dbReference type="PROSITE" id="PS50045">
    <property type="entry name" value="SIGMA54_INTERACT_4"/>
    <property type="match status" value="1"/>
</dbReference>
<feature type="domain" description="Response regulatory" evidence="8">
    <location>
        <begin position="11"/>
        <end position="125"/>
    </location>
</feature>
<dbReference type="FunFam" id="3.40.50.300:FF:000006">
    <property type="entry name" value="DNA-binding transcriptional regulator NtrC"/>
    <property type="match status" value="1"/>
</dbReference>
<dbReference type="AlphaFoldDB" id="A0A1I2CV56"/>
<dbReference type="InterPro" id="IPR025944">
    <property type="entry name" value="Sigma_54_int_dom_CS"/>
</dbReference>
<accession>A0A1I2CV56</accession>
<dbReference type="EMBL" id="FOMX01000018">
    <property type="protein sequence ID" value="SFE71610.1"/>
    <property type="molecule type" value="Genomic_DNA"/>
</dbReference>
<dbReference type="InterPro" id="IPR002078">
    <property type="entry name" value="Sigma_54_int"/>
</dbReference>
<dbReference type="STRING" id="54.SAMN02745121_05247"/>
<dbReference type="GO" id="GO:0003677">
    <property type="term" value="F:DNA binding"/>
    <property type="evidence" value="ECO:0007669"/>
    <property type="project" value="UniProtKB-KW"/>
</dbReference>
<keyword evidence="9" id="KW-0238">DNA-binding</keyword>
<dbReference type="Gene3D" id="3.40.50.300">
    <property type="entry name" value="P-loop containing nucleotide triphosphate hydrolases"/>
    <property type="match status" value="1"/>
</dbReference>